<dbReference type="SUPFAM" id="SSF53098">
    <property type="entry name" value="Ribonuclease H-like"/>
    <property type="match status" value="1"/>
</dbReference>
<dbReference type="Pfam" id="PF17921">
    <property type="entry name" value="Integrase_H2C2"/>
    <property type="match status" value="1"/>
</dbReference>
<evidence type="ECO:0000313" key="3">
    <source>
        <dbReference type="Proteomes" id="UP000257109"/>
    </source>
</evidence>
<dbReference type="InterPro" id="IPR036397">
    <property type="entry name" value="RNaseH_sf"/>
</dbReference>
<dbReference type="Pfam" id="PF00665">
    <property type="entry name" value="rve"/>
    <property type="match status" value="1"/>
</dbReference>
<accession>A0A371E9F5</accession>
<protein>
    <submittedName>
        <fullName evidence="2">Tf2-9</fullName>
    </submittedName>
</protein>
<dbReference type="Gene3D" id="3.30.420.10">
    <property type="entry name" value="Ribonuclease H-like superfamily/Ribonuclease H"/>
    <property type="match status" value="2"/>
</dbReference>
<keyword evidence="3" id="KW-1185">Reference proteome</keyword>
<feature type="domain" description="Integrase catalytic" evidence="1">
    <location>
        <begin position="120"/>
        <end position="202"/>
    </location>
</feature>
<dbReference type="EMBL" id="QJKJ01015351">
    <property type="protein sequence ID" value="RDX62670.1"/>
    <property type="molecule type" value="Genomic_DNA"/>
</dbReference>
<sequence>MGPFLEYLMRDRLPENAQQAKKVKKEASRYVMVNQNLYRRGFSFPLLKCIDTNTVEYVIREVHEGICGTHVGGRALASKIARASYYWPTLKKDCMEYIRRCDKCQRFAGAPKAPPEHLHSISSPWPFNKWGMDILGPFPVAPGQLKFLFVAVDYFTKWVEAESVATITAERVKRFLWKKIVCRFGIPAKIVFDNGTQFASRAEAANKVILRGLRRCLEEAKGRWVEELSQVLWLYHTTPHSTTNETHFLLTFCTEAVIPIEIGESSPRTTFFEQGENEQELRANLDMLQEVREVVHVREYAVKTRVAGRYNRRTIPHKFHSQHLVLRRITWTTESNKLTPN</sequence>
<feature type="non-terminal residue" evidence="2">
    <location>
        <position position="1"/>
    </location>
</feature>
<proteinExistence type="predicted"/>
<dbReference type="GO" id="GO:0015074">
    <property type="term" value="P:DNA integration"/>
    <property type="evidence" value="ECO:0007669"/>
    <property type="project" value="InterPro"/>
</dbReference>
<evidence type="ECO:0000313" key="2">
    <source>
        <dbReference type="EMBL" id="RDX62670.1"/>
    </source>
</evidence>
<comment type="caution">
    <text evidence="2">The sequence shown here is derived from an EMBL/GenBank/DDBJ whole genome shotgun (WGS) entry which is preliminary data.</text>
</comment>
<evidence type="ECO:0000259" key="1">
    <source>
        <dbReference type="PROSITE" id="PS50994"/>
    </source>
</evidence>
<dbReference type="PANTHER" id="PTHR48475:SF2">
    <property type="entry name" value="RIBONUCLEASE H"/>
    <property type="match status" value="1"/>
</dbReference>
<organism evidence="2 3">
    <name type="scientific">Mucuna pruriens</name>
    <name type="common">Velvet bean</name>
    <name type="synonym">Dolichos pruriens</name>
    <dbReference type="NCBI Taxonomy" id="157652"/>
    <lineage>
        <taxon>Eukaryota</taxon>
        <taxon>Viridiplantae</taxon>
        <taxon>Streptophyta</taxon>
        <taxon>Embryophyta</taxon>
        <taxon>Tracheophyta</taxon>
        <taxon>Spermatophyta</taxon>
        <taxon>Magnoliopsida</taxon>
        <taxon>eudicotyledons</taxon>
        <taxon>Gunneridae</taxon>
        <taxon>Pentapetalae</taxon>
        <taxon>rosids</taxon>
        <taxon>fabids</taxon>
        <taxon>Fabales</taxon>
        <taxon>Fabaceae</taxon>
        <taxon>Papilionoideae</taxon>
        <taxon>50 kb inversion clade</taxon>
        <taxon>NPAAA clade</taxon>
        <taxon>indigoferoid/millettioid clade</taxon>
        <taxon>Phaseoleae</taxon>
        <taxon>Mucuna</taxon>
    </lineage>
</organism>
<dbReference type="InterPro" id="IPR001584">
    <property type="entry name" value="Integrase_cat-core"/>
</dbReference>
<dbReference type="PROSITE" id="PS50994">
    <property type="entry name" value="INTEGRASE"/>
    <property type="match status" value="1"/>
</dbReference>
<dbReference type="Proteomes" id="UP000257109">
    <property type="component" value="Unassembled WGS sequence"/>
</dbReference>
<dbReference type="Gene3D" id="1.10.340.70">
    <property type="match status" value="1"/>
</dbReference>
<dbReference type="OrthoDB" id="2016337at2759"/>
<dbReference type="GO" id="GO:0003676">
    <property type="term" value="F:nucleic acid binding"/>
    <property type="evidence" value="ECO:0007669"/>
    <property type="project" value="InterPro"/>
</dbReference>
<dbReference type="AlphaFoldDB" id="A0A371E9F5"/>
<reference evidence="2" key="1">
    <citation type="submission" date="2018-05" db="EMBL/GenBank/DDBJ databases">
        <title>Draft genome of Mucuna pruriens seed.</title>
        <authorList>
            <person name="Nnadi N.E."/>
            <person name="Vos R."/>
            <person name="Hasami M.H."/>
            <person name="Devisetty U.K."/>
            <person name="Aguiy J.C."/>
        </authorList>
    </citation>
    <scope>NUCLEOTIDE SEQUENCE [LARGE SCALE GENOMIC DNA]</scope>
    <source>
        <strain evidence="2">JCA_2017</strain>
    </source>
</reference>
<gene>
    <name evidence="2" type="primary">Tf2-9</name>
    <name evidence="2" type="ORF">CR513_58971</name>
</gene>
<dbReference type="PANTHER" id="PTHR48475">
    <property type="entry name" value="RIBONUCLEASE H"/>
    <property type="match status" value="1"/>
</dbReference>
<name>A0A371E9F5_MUCPR</name>
<dbReference type="InterPro" id="IPR041588">
    <property type="entry name" value="Integrase_H2C2"/>
</dbReference>
<dbReference type="InterPro" id="IPR012337">
    <property type="entry name" value="RNaseH-like_sf"/>
</dbReference>